<feature type="region of interest" description="Disordered" evidence="2">
    <location>
        <begin position="580"/>
        <end position="620"/>
    </location>
</feature>
<feature type="compositionally biased region" description="Pro residues" evidence="2">
    <location>
        <begin position="600"/>
        <end position="610"/>
    </location>
</feature>
<feature type="domain" description="Methyl-accepting transducer" evidence="3">
    <location>
        <begin position="374"/>
        <end position="538"/>
    </location>
</feature>
<dbReference type="InterPro" id="IPR004089">
    <property type="entry name" value="MCPsignal_dom"/>
</dbReference>
<keyword evidence="1" id="KW-0807">Transducer</keyword>
<dbReference type="Pfam" id="PF00015">
    <property type="entry name" value="MCPsignal"/>
    <property type="match status" value="1"/>
</dbReference>
<evidence type="ECO:0000313" key="4">
    <source>
        <dbReference type="EMBL" id="KAA5604582.1"/>
    </source>
</evidence>
<evidence type="ECO:0000256" key="1">
    <source>
        <dbReference type="PROSITE-ProRule" id="PRU00284"/>
    </source>
</evidence>
<feature type="region of interest" description="Disordered" evidence="2">
    <location>
        <begin position="1"/>
        <end position="22"/>
    </location>
</feature>
<dbReference type="EMBL" id="VWPJ01000016">
    <property type="protein sequence ID" value="KAA5604582.1"/>
    <property type="molecule type" value="Genomic_DNA"/>
</dbReference>
<gene>
    <name evidence="4" type="ORF">F1188_15330</name>
</gene>
<dbReference type="Gene3D" id="1.10.287.950">
    <property type="entry name" value="Methyl-accepting chemotaxis protein"/>
    <property type="match status" value="2"/>
</dbReference>
<name>A0A5M6I8W8_9PROT</name>
<keyword evidence="5" id="KW-1185">Reference proteome</keyword>
<proteinExistence type="predicted"/>
<organism evidence="4 5">
    <name type="scientific">Roseospira marina</name>
    <dbReference type="NCBI Taxonomy" id="140057"/>
    <lineage>
        <taxon>Bacteria</taxon>
        <taxon>Pseudomonadati</taxon>
        <taxon>Pseudomonadota</taxon>
        <taxon>Alphaproteobacteria</taxon>
        <taxon>Rhodospirillales</taxon>
        <taxon>Rhodospirillaceae</taxon>
        <taxon>Roseospira</taxon>
    </lineage>
</organism>
<evidence type="ECO:0000256" key="2">
    <source>
        <dbReference type="SAM" id="MobiDB-lite"/>
    </source>
</evidence>
<dbReference type="OrthoDB" id="9816265at2"/>
<reference evidence="4 5" key="1">
    <citation type="submission" date="2019-09" db="EMBL/GenBank/DDBJ databases">
        <title>Genome sequence of Roseospira marina, one of the more divergent members of the non-sulfur purple photosynthetic bacterial family, the Rhodospirillaceae.</title>
        <authorList>
            <person name="Meyer T."/>
            <person name="Kyndt J."/>
        </authorList>
    </citation>
    <scope>NUCLEOTIDE SEQUENCE [LARGE SCALE GENOMIC DNA]</scope>
    <source>
        <strain evidence="4 5">DSM 15113</strain>
    </source>
</reference>
<evidence type="ECO:0000259" key="3">
    <source>
        <dbReference type="PROSITE" id="PS50111"/>
    </source>
</evidence>
<dbReference type="SUPFAM" id="SSF58104">
    <property type="entry name" value="Methyl-accepting chemotaxis protein (MCP) signaling domain"/>
    <property type="match status" value="2"/>
</dbReference>
<feature type="compositionally biased region" description="Pro residues" evidence="2">
    <location>
        <begin position="1"/>
        <end position="11"/>
    </location>
</feature>
<dbReference type="PROSITE" id="PS50111">
    <property type="entry name" value="CHEMOTAXIS_TRANSDUC_2"/>
    <property type="match status" value="1"/>
</dbReference>
<dbReference type="GO" id="GO:0016020">
    <property type="term" value="C:membrane"/>
    <property type="evidence" value="ECO:0007669"/>
    <property type="project" value="InterPro"/>
</dbReference>
<protein>
    <submittedName>
        <fullName evidence="4">Methyl-accepting chemotaxis protein</fullName>
    </submittedName>
</protein>
<comment type="caution">
    <text evidence="4">The sequence shown here is derived from an EMBL/GenBank/DDBJ whole genome shotgun (WGS) entry which is preliminary data.</text>
</comment>
<sequence length="620" mass="66045">MTDMRPTPPATRPVRRPGADMPHDATEWARRIDQTRAALLDLHGPCESGFVAIGEHLSVTHRATGDMAEAAAGLAEVLGATWITDVAGRLDANLGVLDATLKADAADTELRRMDEAVKAIRAAVQGLATMMGQVRMTAINARIEAAVLSDRTVDFSVFTREIGQLAAHGDASIQAVRTALDTLQTFLAKTVRLRGAFRQQHDGEMAAIGTQLEGAVATLRSRQQTARSTLDDIPAAMAQIRSAVSDMVGALQAADAIRQRLEHVEHALDTASDLLGQTARDDGPGSAHSAVVVNALCQLQAHQLAAIGAEFADKTEVIESRLTLVGDRIRHIHDGVQRIHAAASGDDGSFLSGLNDVLARADVVLRRYWDARHETETAMTRIATMSKDIAEALKAINEIDADMHVIGLNASIKCGNLGSRGRALNVVAVELQGFARRSRTIAGNIATALDSIVNASQVLSNQEGGETDTLLKDLDTVLRTFDEGVRTLVTQTDGRLHAVNAQAETLAGAVDRSVETFSIRQTMLATLGECQATLADIAQRCSPHVQGAALDAARKEALAFLSTHYTMADEREIHEALFQEGAQPMRSPGPSRPRSRPTSAPAPAPAPAAPGEPDISDLLF</sequence>
<accession>A0A5M6I8W8</accession>
<evidence type="ECO:0000313" key="5">
    <source>
        <dbReference type="Proteomes" id="UP000324065"/>
    </source>
</evidence>
<dbReference type="Proteomes" id="UP000324065">
    <property type="component" value="Unassembled WGS sequence"/>
</dbReference>
<dbReference type="AlphaFoldDB" id="A0A5M6I8W8"/>
<dbReference type="GO" id="GO:0007165">
    <property type="term" value="P:signal transduction"/>
    <property type="evidence" value="ECO:0007669"/>
    <property type="project" value="UniProtKB-KW"/>
</dbReference>